<accession>A0A4U1CGM8</accession>
<reference evidence="1 2" key="1">
    <citation type="submission" date="2019-04" db="EMBL/GenBank/DDBJ databases">
        <title>Pedobacter sp. RP-3-15 sp. nov., isolated from Arctic soil.</title>
        <authorList>
            <person name="Dahal R.H."/>
            <person name="Kim D.-U."/>
        </authorList>
    </citation>
    <scope>NUCLEOTIDE SEQUENCE [LARGE SCALE GENOMIC DNA]</scope>
    <source>
        <strain evidence="1 2">RP-3-15</strain>
    </source>
</reference>
<keyword evidence="2" id="KW-1185">Reference proteome</keyword>
<dbReference type="RefSeq" id="WP_136836631.1">
    <property type="nucleotide sequence ID" value="NZ_SWBQ01000003.1"/>
</dbReference>
<dbReference type="OrthoDB" id="1191296at2"/>
<comment type="caution">
    <text evidence="1">The sequence shown here is derived from an EMBL/GenBank/DDBJ whole genome shotgun (WGS) entry which is preliminary data.</text>
</comment>
<feature type="non-terminal residue" evidence="1">
    <location>
        <position position="1"/>
    </location>
</feature>
<organism evidence="1 2">
    <name type="scientific">Pedobacter frigoris</name>
    <dbReference type="NCBI Taxonomy" id="2571272"/>
    <lineage>
        <taxon>Bacteria</taxon>
        <taxon>Pseudomonadati</taxon>
        <taxon>Bacteroidota</taxon>
        <taxon>Sphingobacteriia</taxon>
        <taxon>Sphingobacteriales</taxon>
        <taxon>Sphingobacteriaceae</taxon>
        <taxon>Pedobacter</taxon>
    </lineage>
</organism>
<protein>
    <submittedName>
        <fullName evidence="1">RHS repeat-associated core domain-containing protein</fullName>
    </submittedName>
</protein>
<evidence type="ECO:0000313" key="1">
    <source>
        <dbReference type="EMBL" id="TKC06372.1"/>
    </source>
</evidence>
<name>A0A4U1CGM8_9SPHI</name>
<dbReference type="Gene3D" id="2.180.10.10">
    <property type="entry name" value="RHS repeat-associated core"/>
    <property type="match status" value="1"/>
</dbReference>
<proteinExistence type="predicted"/>
<dbReference type="InterPro" id="IPR022385">
    <property type="entry name" value="Rhs_assc_core"/>
</dbReference>
<dbReference type="AlphaFoldDB" id="A0A4U1CGM8"/>
<dbReference type="NCBIfam" id="TIGR03696">
    <property type="entry name" value="Rhs_assc_core"/>
    <property type="match status" value="1"/>
</dbReference>
<dbReference type="PANTHER" id="PTHR32305">
    <property type="match status" value="1"/>
</dbReference>
<dbReference type="PANTHER" id="PTHR32305:SF15">
    <property type="entry name" value="PROTEIN RHSA-RELATED"/>
    <property type="match status" value="1"/>
</dbReference>
<dbReference type="InterPro" id="IPR050708">
    <property type="entry name" value="T6SS_VgrG/RHS"/>
</dbReference>
<sequence length="450" mass="49190">TAEGEKLQKKYVNGPVTMITAYNKGIEYVGRHVDTLQVQYIQTSEGRAWFDGTKFIYEYNLTDHLGNVRATIDADPADVTQRTARLVQENSYYPFGMVMPGADINYTAGNKNNYLYTGKEFQEELGEYDHGARFYDPAVARWSVADPLAEQFYGVSAYNYVFNNPMAFTDPTGMAPEGKEDPRGEWYRDMWYDPYAGGYYAYIHYNNEKEQARGQAEANHAMMAGARNARIQQRQAAYAYMWANYNPLNAELPRARTQNDLNQEKYSSNRGNFGNNANKQNGSWENSKEALDIGGGAYGFGENLFLNNGKWLGKNNKYYSTNFAGNQHTGSRNGVLKLASKYKSAGRIVTFLSVGVGVIETAEGFKKDGNKVGYNATRATASTLGSLAGGLIGAKVGAAGGGAIGIAFFGVGSVPGAVIGGTVGFVGGYFGGKAGGKAAEYGVDQYYKHK</sequence>
<dbReference type="EMBL" id="SWBQ01000003">
    <property type="protein sequence ID" value="TKC06372.1"/>
    <property type="molecule type" value="Genomic_DNA"/>
</dbReference>
<evidence type="ECO:0000313" key="2">
    <source>
        <dbReference type="Proteomes" id="UP000307244"/>
    </source>
</evidence>
<dbReference type="Proteomes" id="UP000307244">
    <property type="component" value="Unassembled WGS sequence"/>
</dbReference>
<gene>
    <name evidence="1" type="ORF">FA047_13765</name>
</gene>